<name>A0AAW1W3P8_RUBAR</name>
<evidence type="ECO:0000256" key="1">
    <source>
        <dbReference type="SAM" id="MobiDB-lite"/>
    </source>
</evidence>
<feature type="compositionally biased region" description="Polar residues" evidence="1">
    <location>
        <begin position="142"/>
        <end position="153"/>
    </location>
</feature>
<organism evidence="2 3">
    <name type="scientific">Rubus argutus</name>
    <name type="common">Southern blackberry</name>
    <dbReference type="NCBI Taxonomy" id="59490"/>
    <lineage>
        <taxon>Eukaryota</taxon>
        <taxon>Viridiplantae</taxon>
        <taxon>Streptophyta</taxon>
        <taxon>Embryophyta</taxon>
        <taxon>Tracheophyta</taxon>
        <taxon>Spermatophyta</taxon>
        <taxon>Magnoliopsida</taxon>
        <taxon>eudicotyledons</taxon>
        <taxon>Gunneridae</taxon>
        <taxon>Pentapetalae</taxon>
        <taxon>rosids</taxon>
        <taxon>fabids</taxon>
        <taxon>Rosales</taxon>
        <taxon>Rosaceae</taxon>
        <taxon>Rosoideae</taxon>
        <taxon>Rosoideae incertae sedis</taxon>
        <taxon>Rubus</taxon>
    </lineage>
</organism>
<accession>A0AAW1W3P8</accession>
<dbReference type="AlphaFoldDB" id="A0AAW1W3P8"/>
<evidence type="ECO:0000313" key="2">
    <source>
        <dbReference type="EMBL" id="KAK9914204.1"/>
    </source>
</evidence>
<dbReference type="EMBL" id="JBEDUW010000007">
    <property type="protein sequence ID" value="KAK9914204.1"/>
    <property type="molecule type" value="Genomic_DNA"/>
</dbReference>
<sequence length="176" mass="17893">MNNNQHMASRGALSGSAQAALALTNYQNLLMRQNSMNSNANSLQQEASSSFNNSNQSPLTPFQATSDTAATAALTSVSNSLLQQTNPQKLPRQSGLAATYDPATAAGRCPITVGEGSTTISPGPNSNGTLTRNGLSFGGNNSGAAPATSNVSGSHGPAPSRSNSSKLLQTVTLQQA</sequence>
<reference evidence="2 3" key="1">
    <citation type="journal article" date="2023" name="G3 (Bethesda)">
        <title>A chromosome-length genome assembly and annotation of blackberry (Rubus argutus, cv. 'Hillquist').</title>
        <authorList>
            <person name="Bruna T."/>
            <person name="Aryal R."/>
            <person name="Dudchenko O."/>
            <person name="Sargent D.J."/>
            <person name="Mead D."/>
            <person name="Buti M."/>
            <person name="Cavallini A."/>
            <person name="Hytonen T."/>
            <person name="Andres J."/>
            <person name="Pham M."/>
            <person name="Weisz D."/>
            <person name="Mascagni F."/>
            <person name="Usai G."/>
            <person name="Natali L."/>
            <person name="Bassil N."/>
            <person name="Fernandez G.E."/>
            <person name="Lomsadze A."/>
            <person name="Armour M."/>
            <person name="Olukolu B."/>
            <person name="Poorten T."/>
            <person name="Britton C."/>
            <person name="Davik J."/>
            <person name="Ashrafi H."/>
            <person name="Aiden E.L."/>
            <person name="Borodovsky M."/>
            <person name="Worthington M."/>
        </authorList>
    </citation>
    <scope>NUCLEOTIDE SEQUENCE [LARGE SCALE GENOMIC DNA]</scope>
    <source>
        <strain evidence="2">PI 553951</strain>
    </source>
</reference>
<evidence type="ECO:0000313" key="3">
    <source>
        <dbReference type="Proteomes" id="UP001457282"/>
    </source>
</evidence>
<keyword evidence="3" id="KW-1185">Reference proteome</keyword>
<comment type="caution">
    <text evidence="2">The sequence shown here is derived from an EMBL/GenBank/DDBJ whole genome shotgun (WGS) entry which is preliminary data.</text>
</comment>
<gene>
    <name evidence="2" type="ORF">M0R45_037995</name>
</gene>
<protein>
    <submittedName>
        <fullName evidence="2">Uncharacterized protein</fullName>
    </submittedName>
</protein>
<feature type="region of interest" description="Disordered" evidence="1">
    <location>
        <begin position="40"/>
        <end position="62"/>
    </location>
</feature>
<feature type="compositionally biased region" description="Polar residues" evidence="1">
    <location>
        <begin position="116"/>
        <end position="135"/>
    </location>
</feature>
<feature type="compositionally biased region" description="Polar residues" evidence="1">
    <location>
        <begin position="160"/>
        <end position="176"/>
    </location>
</feature>
<feature type="region of interest" description="Disordered" evidence="1">
    <location>
        <begin position="116"/>
        <end position="176"/>
    </location>
</feature>
<proteinExistence type="predicted"/>
<dbReference type="Proteomes" id="UP001457282">
    <property type="component" value="Unassembled WGS sequence"/>
</dbReference>